<dbReference type="Pfam" id="PF07681">
    <property type="entry name" value="DoxX"/>
    <property type="match status" value="1"/>
</dbReference>
<gene>
    <name evidence="8" type="ORF">OPS25_09125</name>
</gene>
<keyword evidence="4 7" id="KW-0812">Transmembrane</keyword>
<keyword evidence="5 7" id="KW-1133">Transmembrane helix</keyword>
<feature type="transmembrane region" description="Helical" evidence="7">
    <location>
        <begin position="61"/>
        <end position="81"/>
    </location>
</feature>
<evidence type="ECO:0000256" key="6">
    <source>
        <dbReference type="ARBA" id="ARBA00023136"/>
    </source>
</evidence>
<evidence type="ECO:0000256" key="4">
    <source>
        <dbReference type="ARBA" id="ARBA00022692"/>
    </source>
</evidence>
<evidence type="ECO:0000256" key="1">
    <source>
        <dbReference type="ARBA" id="ARBA00004651"/>
    </source>
</evidence>
<keyword evidence="6 7" id="KW-0472">Membrane</keyword>
<keyword evidence="3" id="KW-1003">Cell membrane</keyword>
<sequence>MVIRAYTSFKKALTHFDGAPLLLLRLYLAPIFIQAGWTKVIGFSDTVAWFGNQEWGLGLPFPAVLVTLTIAAELVGGVMLLLGLFTRLVSIPLSITMLVAMITVHAKNGWLAIADTSSWFADGTLFYDGSVMASADRLEMAKSILQEYGRYDWLTQSGNFVILNNGIEFAATYFLMLLILLFYGGGKYVSVDHLLARQKPVP</sequence>
<dbReference type="RefSeq" id="WP_265617407.1">
    <property type="nucleotide sequence ID" value="NZ_JAPFRD010000010.1"/>
</dbReference>
<dbReference type="InterPro" id="IPR032808">
    <property type="entry name" value="DoxX"/>
</dbReference>
<comment type="similarity">
    <text evidence="2">Belongs to the DoxX family.</text>
</comment>
<evidence type="ECO:0000256" key="7">
    <source>
        <dbReference type="SAM" id="Phobius"/>
    </source>
</evidence>
<proteinExistence type="inferred from homology"/>
<accession>A0ABT3P7A7</accession>
<evidence type="ECO:0000256" key="3">
    <source>
        <dbReference type="ARBA" id="ARBA00022475"/>
    </source>
</evidence>
<organism evidence="8 9">
    <name type="scientific">Alteromonas aquimaris</name>
    <dbReference type="NCBI Taxonomy" id="2998417"/>
    <lineage>
        <taxon>Bacteria</taxon>
        <taxon>Pseudomonadati</taxon>
        <taxon>Pseudomonadota</taxon>
        <taxon>Gammaproteobacteria</taxon>
        <taxon>Alteromonadales</taxon>
        <taxon>Alteromonadaceae</taxon>
        <taxon>Alteromonas/Salinimonas group</taxon>
        <taxon>Alteromonas</taxon>
    </lineage>
</organism>
<evidence type="ECO:0000313" key="9">
    <source>
        <dbReference type="Proteomes" id="UP001142810"/>
    </source>
</evidence>
<evidence type="ECO:0000256" key="5">
    <source>
        <dbReference type="ARBA" id="ARBA00022989"/>
    </source>
</evidence>
<dbReference type="InterPro" id="IPR051907">
    <property type="entry name" value="DoxX-like_oxidoreductase"/>
</dbReference>
<feature type="transmembrane region" description="Helical" evidence="7">
    <location>
        <begin position="21"/>
        <end position="41"/>
    </location>
</feature>
<dbReference type="EMBL" id="JAPFRD010000010">
    <property type="protein sequence ID" value="MCW8108656.1"/>
    <property type="molecule type" value="Genomic_DNA"/>
</dbReference>
<feature type="transmembrane region" description="Helical" evidence="7">
    <location>
        <begin position="170"/>
        <end position="189"/>
    </location>
</feature>
<evidence type="ECO:0000256" key="2">
    <source>
        <dbReference type="ARBA" id="ARBA00006679"/>
    </source>
</evidence>
<feature type="transmembrane region" description="Helical" evidence="7">
    <location>
        <begin position="88"/>
        <end position="106"/>
    </location>
</feature>
<keyword evidence="9" id="KW-1185">Reference proteome</keyword>
<reference evidence="8" key="1">
    <citation type="submission" date="2022-11" db="EMBL/GenBank/DDBJ databases">
        <title>Alteromonas sp. nov., isolated from sea water of the Qingdao.</title>
        <authorList>
            <person name="Wang Q."/>
        </authorList>
    </citation>
    <scope>NUCLEOTIDE SEQUENCE</scope>
    <source>
        <strain evidence="8">ASW11-7</strain>
    </source>
</reference>
<dbReference type="Proteomes" id="UP001142810">
    <property type="component" value="Unassembled WGS sequence"/>
</dbReference>
<protein>
    <submittedName>
        <fullName evidence="8">DoxX family protein</fullName>
    </submittedName>
</protein>
<evidence type="ECO:0000313" key="8">
    <source>
        <dbReference type="EMBL" id="MCW8108656.1"/>
    </source>
</evidence>
<comment type="caution">
    <text evidence="8">The sequence shown here is derived from an EMBL/GenBank/DDBJ whole genome shotgun (WGS) entry which is preliminary data.</text>
</comment>
<name>A0ABT3P7A7_9ALTE</name>
<dbReference type="PANTHER" id="PTHR33452:SF19">
    <property type="entry name" value="DOXX FAMILY PROTEIN"/>
    <property type="match status" value="1"/>
</dbReference>
<dbReference type="PANTHER" id="PTHR33452">
    <property type="entry name" value="OXIDOREDUCTASE CATD-RELATED"/>
    <property type="match status" value="1"/>
</dbReference>
<comment type="subcellular location">
    <subcellularLocation>
        <location evidence="1">Cell membrane</location>
        <topology evidence="1">Multi-pass membrane protein</topology>
    </subcellularLocation>
</comment>